<keyword evidence="1" id="KW-0812">Transmembrane</keyword>
<dbReference type="Gene3D" id="3.40.50.1820">
    <property type="entry name" value="alpha/beta hydrolase"/>
    <property type="match status" value="1"/>
</dbReference>
<evidence type="ECO:0000256" key="1">
    <source>
        <dbReference type="SAM" id="Phobius"/>
    </source>
</evidence>
<dbReference type="InterPro" id="IPR029058">
    <property type="entry name" value="AB_hydrolase_fold"/>
</dbReference>
<keyword evidence="4" id="KW-1185">Reference proteome</keyword>
<dbReference type="InterPro" id="IPR029059">
    <property type="entry name" value="AB_hydrolase_5"/>
</dbReference>
<proteinExistence type="predicted"/>
<keyword evidence="1" id="KW-0472">Membrane</keyword>
<dbReference type="EMBL" id="CP094528">
    <property type="protein sequence ID" value="UOE42742.1"/>
    <property type="molecule type" value="Genomic_DNA"/>
</dbReference>
<feature type="domain" description="Alpha/beta hydrolase fold-5" evidence="2">
    <location>
        <begin position="83"/>
        <end position="245"/>
    </location>
</feature>
<protein>
    <submittedName>
        <fullName evidence="3">Alpha/beta hydrolase</fullName>
    </submittedName>
</protein>
<evidence type="ECO:0000313" key="3">
    <source>
        <dbReference type="EMBL" id="UOE42742.1"/>
    </source>
</evidence>
<dbReference type="Proteomes" id="UP000832097">
    <property type="component" value="Chromosome"/>
</dbReference>
<dbReference type="RefSeq" id="WP_243553674.1">
    <property type="nucleotide sequence ID" value="NZ_CP094528.1"/>
</dbReference>
<name>A0ABY4BU64_9MICO</name>
<keyword evidence="3" id="KW-0378">Hydrolase</keyword>
<evidence type="ECO:0000313" key="4">
    <source>
        <dbReference type="Proteomes" id="UP000832097"/>
    </source>
</evidence>
<sequence>MSAGERRGVRLALGIGAGVVTVLVLAVVVFAAWAHTVRTGDRSAVIAAWRDEAVAIAPLGDGPFDGARNGFVITPADASGDGLVFLPGARVEPAAYLWKLSGVAAETGLTIVVPRPAWNLAFFDTRPVSAFTALVPGIDRWYVGGHSLGGVRACQLAGGADAPDAGVVGVILFGSYCANDLSQTDLFAVAFAGEFDGLSTPDEIVAASGNLPESSAVFVLPGLNHASFGDYGAQSGDGEATVDSDTARREIAEAVAQVIGVPASLET</sequence>
<dbReference type="GO" id="GO:0016787">
    <property type="term" value="F:hydrolase activity"/>
    <property type="evidence" value="ECO:0007669"/>
    <property type="project" value="UniProtKB-KW"/>
</dbReference>
<dbReference type="SUPFAM" id="SSF53474">
    <property type="entry name" value="alpha/beta-Hydrolases"/>
    <property type="match status" value="1"/>
</dbReference>
<dbReference type="Pfam" id="PF12695">
    <property type="entry name" value="Abhydrolase_5"/>
    <property type="match status" value="1"/>
</dbReference>
<reference evidence="3 4" key="1">
    <citation type="submission" date="2022-03" db="EMBL/GenBank/DDBJ databases">
        <title>Mucilaginibacter sp. isolated from the gut of Protaetia brevitarsis seulensis larvae.</title>
        <authorList>
            <person name="Won M."/>
            <person name="Kim S.-J."/>
            <person name="Kwon S.-W."/>
        </authorList>
    </citation>
    <scope>NUCLEOTIDE SEQUENCE [LARGE SCALE GENOMIC DNA]</scope>
    <source>
        <strain evidence="3 4">CFWR-12</strain>
    </source>
</reference>
<keyword evidence="1" id="KW-1133">Transmembrane helix</keyword>
<evidence type="ECO:0000259" key="2">
    <source>
        <dbReference type="Pfam" id="PF12695"/>
    </source>
</evidence>
<gene>
    <name evidence="3" type="ORF">MTO99_11120</name>
</gene>
<organism evidence="3 4">
    <name type="scientific">Agromyces larvae</name>
    <dbReference type="NCBI Taxonomy" id="2929802"/>
    <lineage>
        <taxon>Bacteria</taxon>
        <taxon>Bacillati</taxon>
        <taxon>Actinomycetota</taxon>
        <taxon>Actinomycetes</taxon>
        <taxon>Micrococcales</taxon>
        <taxon>Microbacteriaceae</taxon>
        <taxon>Agromyces</taxon>
    </lineage>
</organism>
<feature type="transmembrane region" description="Helical" evidence="1">
    <location>
        <begin position="12"/>
        <end position="34"/>
    </location>
</feature>
<accession>A0ABY4BU64</accession>